<evidence type="ECO:0000313" key="2">
    <source>
        <dbReference type="Proteomes" id="UP000325255"/>
    </source>
</evidence>
<accession>A0A5M6INT5</accession>
<comment type="caution">
    <text evidence="1">The sequence shown here is derived from an EMBL/GenBank/DDBJ whole genome shotgun (WGS) entry which is preliminary data.</text>
</comment>
<dbReference type="Pfam" id="PF11159">
    <property type="entry name" value="DUF2939"/>
    <property type="match status" value="1"/>
</dbReference>
<dbReference type="AlphaFoldDB" id="A0A5M6INT5"/>
<name>A0A5M6INT5_9PROT</name>
<keyword evidence="2" id="KW-1185">Reference proteome</keyword>
<proteinExistence type="predicted"/>
<dbReference type="InterPro" id="IPR021330">
    <property type="entry name" value="DUF2939"/>
</dbReference>
<reference evidence="1 2" key="1">
    <citation type="submission" date="2019-09" db="EMBL/GenBank/DDBJ databases">
        <title>Genome sequence of Rhodovastum atsumiense, a diverse member of the Acetobacteraceae family of non-sulfur purple photosynthetic bacteria.</title>
        <authorList>
            <person name="Meyer T."/>
            <person name="Kyndt J."/>
        </authorList>
    </citation>
    <scope>NUCLEOTIDE SEQUENCE [LARGE SCALE GENOMIC DNA]</scope>
    <source>
        <strain evidence="1 2">DSM 21279</strain>
    </source>
</reference>
<dbReference type="Proteomes" id="UP000325255">
    <property type="component" value="Unassembled WGS sequence"/>
</dbReference>
<protein>
    <submittedName>
        <fullName evidence="1">DUF2939 domain-containing protein</fullName>
    </submittedName>
</protein>
<evidence type="ECO:0000313" key="1">
    <source>
        <dbReference type="EMBL" id="KAA5609924.1"/>
    </source>
</evidence>
<dbReference type="OrthoDB" id="7270588at2"/>
<gene>
    <name evidence="1" type="ORF">F1189_21770</name>
</gene>
<sequence length="204" mass="21515">MSTGDRIMSDALIEQGTPCTVPGGRRIAGRVALMVVAAMTMGYCTGPAVTIWRILQALQTGDVATLHATIDWPSVRQGLKDDVTEGLLGIPQKTQLASNTLPPFGAGFVSGIAASAIDREVSPEAMLEAARNLGDGSPARGAGWPGILGFGLTSPTSIDVRLRAPGQDAGEQPLHLRFAFDHGTWRVVRVWIPQDLMDRANSGS</sequence>
<organism evidence="1 2">
    <name type="scientific">Rhodovastum atsumiense</name>
    <dbReference type="NCBI Taxonomy" id="504468"/>
    <lineage>
        <taxon>Bacteria</taxon>
        <taxon>Pseudomonadati</taxon>
        <taxon>Pseudomonadota</taxon>
        <taxon>Alphaproteobacteria</taxon>
        <taxon>Acetobacterales</taxon>
        <taxon>Acetobacteraceae</taxon>
        <taxon>Rhodovastum</taxon>
    </lineage>
</organism>
<dbReference type="EMBL" id="VWPK01000041">
    <property type="protein sequence ID" value="KAA5609924.1"/>
    <property type="molecule type" value="Genomic_DNA"/>
</dbReference>